<accession>A0A2V2X058</accession>
<name>A0A2V2X058_TRYCR</name>
<dbReference type="VEuPathDB" id="TriTrypDB:C3747_38g349"/>
<reference evidence="1 2" key="1">
    <citation type="journal article" date="2018" name="Microb. Genom.">
        <title>Expanding an expanded genome: long-read sequencing of Trypanosoma cruzi.</title>
        <authorList>
            <person name="Berna L."/>
            <person name="Rodriguez M."/>
            <person name="Chiribao M.L."/>
            <person name="Parodi-Talice A."/>
            <person name="Pita S."/>
            <person name="Rijo G."/>
            <person name="Alvarez-Valin F."/>
            <person name="Robello C."/>
        </authorList>
    </citation>
    <scope>NUCLEOTIDE SEQUENCE [LARGE SCALE GENOMIC DNA]</scope>
    <source>
        <strain evidence="1 2">TCC</strain>
    </source>
</reference>
<dbReference type="VEuPathDB" id="TriTrypDB:TcCLB.399389.10"/>
<dbReference type="VEuPathDB" id="TriTrypDB:TcBrA4_0060350"/>
<dbReference type="Proteomes" id="UP000246078">
    <property type="component" value="Unassembled WGS sequence"/>
</dbReference>
<comment type="caution">
    <text evidence="1">The sequence shown here is derived from an EMBL/GenBank/DDBJ whole genome shotgun (WGS) entry which is preliminary data.</text>
</comment>
<dbReference type="AlphaFoldDB" id="A0A2V2X058"/>
<dbReference type="VEuPathDB" id="TriTrypDB:TcG_10438"/>
<sequence length="372" mass="41693">MILRSRMKATYYCPLPAMNGHLFMLFKRFCRTTSLQMVTRDVWLQDFSAGLFFLTDGVKELQALAYFIAGVRAGVSATRSAAVGKACFTLAVEGGIDEANVRAHHPTFCTVLPRRQDMISSHIEPSPCGRNVASKRSRGRRARHLHSFVEVSRGEEMRAFRHLTSRCLLTPYSVSPWVLSDAPAIYWMIGTAEMWTTFAAPSFGTFFARRVRDGFRLPHCMGCCKAILYATRLCGGCHAVEIFDVVEKPLEGGGGGPPARVIVDGFTRPFEFAIPYLYFHELTADIAEYIQVAAVLHTFNVLSSAPSTAAADRPVSLKDSGGGSFNLFRGWSQFLHFCQLDMPTPSLCVPFPQWEERVMTDLERQWHFSLHR</sequence>
<dbReference type="VEuPathDB" id="TriTrypDB:TCSYLVIO_002724"/>
<dbReference type="VEuPathDB" id="TriTrypDB:TcYC6_0104630"/>
<dbReference type="VEuPathDB" id="TriTrypDB:ECC02_000621"/>
<dbReference type="VEuPathDB" id="TriTrypDB:C4B63_360g16"/>
<evidence type="ECO:0000313" key="2">
    <source>
        <dbReference type="Proteomes" id="UP000246078"/>
    </source>
</evidence>
<dbReference type="VEuPathDB" id="TriTrypDB:TCDM_02850"/>
<dbReference type="VEuPathDB" id="TriTrypDB:TcCLB.447801.10"/>
<organism evidence="1 2">
    <name type="scientific">Trypanosoma cruzi</name>
    <dbReference type="NCBI Taxonomy" id="5693"/>
    <lineage>
        <taxon>Eukaryota</taxon>
        <taxon>Discoba</taxon>
        <taxon>Euglenozoa</taxon>
        <taxon>Kinetoplastea</taxon>
        <taxon>Metakinetoplastina</taxon>
        <taxon>Trypanosomatida</taxon>
        <taxon>Trypanosomatidae</taxon>
        <taxon>Trypanosoma</taxon>
        <taxon>Schizotrypanum</taxon>
    </lineage>
</organism>
<dbReference type="VEuPathDB" id="TriTrypDB:TcBrA4_0139700"/>
<protein>
    <submittedName>
        <fullName evidence="1">Uncharacterized protein</fullName>
    </submittedName>
</protein>
<dbReference type="VEuPathDB" id="TriTrypDB:BCY84_11142"/>
<proteinExistence type="predicted"/>
<evidence type="ECO:0000313" key="1">
    <source>
        <dbReference type="EMBL" id="PWV14137.1"/>
    </source>
</evidence>
<dbReference type="VEuPathDB" id="TriTrypDB:TcCL_Unassigned02540"/>
<dbReference type="EMBL" id="PRFC01000038">
    <property type="protein sequence ID" value="PWV14137.1"/>
    <property type="molecule type" value="Genomic_DNA"/>
</dbReference>
<gene>
    <name evidence="1" type="ORF">C3747_38g349</name>
</gene>